<accession>A0A8S1FC77</accession>
<dbReference type="SUPFAM" id="SSF53098">
    <property type="entry name" value="Ribonuclease H-like"/>
    <property type="match status" value="1"/>
</dbReference>
<evidence type="ECO:0000313" key="3">
    <source>
        <dbReference type="EMBL" id="CAB3409861.1"/>
    </source>
</evidence>
<dbReference type="InterPro" id="IPR036397">
    <property type="entry name" value="RNaseH_sf"/>
</dbReference>
<dbReference type="EC" id="2.7.7.49" evidence="1"/>
<evidence type="ECO:0000259" key="2">
    <source>
        <dbReference type="PROSITE" id="PS50994"/>
    </source>
</evidence>
<dbReference type="Pfam" id="PF00665">
    <property type="entry name" value="rve"/>
    <property type="match status" value="1"/>
</dbReference>
<evidence type="ECO:0000256" key="1">
    <source>
        <dbReference type="ARBA" id="ARBA00012493"/>
    </source>
</evidence>
<dbReference type="GO" id="GO:0015074">
    <property type="term" value="P:DNA integration"/>
    <property type="evidence" value="ECO:0007669"/>
    <property type="project" value="InterPro"/>
</dbReference>
<dbReference type="InterPro" id="IPR012337">
    <property type="entry name" value="RNaseH-like_sf"/>
</dbReference>
<dbReference type="PANTHER" id="PTHR37984">
    <property type="entry name" value="PROTEIN CBG26694"/>
    <property type="match status" value="1"/>
</dbReference>
<dbReference type="InterPro" id="IPR050951">
    <property type="entry name" value="Retrovirus_Pol_polyprotein"/>
</dbReference>
<organism evidence="3 4">
    <name type="scientific">Caenorhabditis bovis</name>
    <dbReference type="NCBI Taxonomy" id="2654633"/>
    <lineage>
        <taxon>Eukaryota</taxon>
        <taxon>Metazoa</taxon>
        <taxon>Ecdysozoa</taxon>
        <taxon>Nematoda</taxon>
        <taxon>Chromadorea</taxon>
        <taxon>Rhabditida</taxon>
        <taxon>Rhabditina</taxon>
        <taxon>Rhabditomorpha</taxon>
        <taxon>Rhabditoidea</taxon>
        <taxon>Rhabditidae</taxon>
        <taxon>Peloderinae</taxon>
        <taxon>Caenorhabditis</taxon>
    </lineage>
</organism>
<reference evidence="3 4" key="1">
    <citation type="submission" date="2020-04" db="EMBL/GenBank/DDBJ databases">
        <authorList>
            <person name="Laetsch R D."/>
            <person name="Stevens L."/>
            <person name="Kumar S."/>
            <person name="Blaxter L. M."/>
        </authorList>
    </citation>
    <scope>NUCLEOTIDE SEQUENCE [LARGE SCALE GENOMIC DNA]</scope>
</reference>
<dbReference type="GO" id="GO:0003964">
    <property type="term" value="F:RNA-directed DNA polymerase activity"/>
    <property type="evidence" value="ECO:0007669"/>
    <property type="project" value="UniProtKB-EC"/>
</dbReference>
<sequence>MVRSDQEGGEAENANALFDLADMEIDQKERRKVTKLLTEFLDIFNKDQYDLGTFTGGSFNIKTTSEVPIPYRHRPIPMKFQAQVEKHFEDLLEAGVHETILMSDHRPLTYLSERAPLHANLARWAIEPQSYNVTIQYVKGKQNTVADAISRMDEDTSDDKMTTIPEMEDVIEYPVYLAMSAHVQIEGDPTCEEIRTRLERGDPAVEGTPMAHYMINEQGLVVINIPIQNTDVYLPVISEQLRHRIFEEFHSGALGEGHFNAAKTLAKMRRKAFWPSMSKEIYQWCQQCELCQRRRNPQIAYRQTLRSVTTGAVFTKFVIAIPIPDARSSTVAAVLVNEIITRFGFMYELVSDNGRNFTAELFQEVCNLLQIRKIFTTPYHSQSNGVTERTFRTFQTMLSKVV</sequence>
<dbReference type="InterPro" id="IPR001584">
    <property type="entry name" value="Integrase_cat-core"/>
</dbReference>
<dbReference type="PROSITE" id="PS50994">
    <property type="entry name" value="INTEGRASE"/>
    <property type="match status" value="1"/>
</dbReference>
<name>A0A8S1FC77_9PELO</name>
<evidence type="ECO:0000313" key="4">
    <source>
        <dbReference type="Proteomes" id="UP000494206"/>
    </source>
</evidence>
<gene>
    <name evidence="3" type="ORF">CBOVIS_LOCUS11460</name>
</gene>
<dbReference type="EMBL" id="CADEPM010000009">
    <property type="protein sequence ID" value="CAB3409861.1"/>
    <property type="molecule type" value="Genomic_DNA"/>
</dbReference>
<dbReference type="Pfam" id="PF17921">
    <property type="entry name" value="Integrase_H2C2"/>
    <property type="match status" value="1"/>
</dbReference>
<dbReference type="FunFam" id="1.10.340.70:FF:000001">
    <property type="entry name" value="Retrovirus-related Pol polyprotein from transposon gypsy-like Protein"/>
    <property type="match status" value="1"/>
</dbReference>
<dbReference type="InterPro" id="IPR041588">
    <property type="entry name" value="Integrase_H2C2"/>
</dbReference>
<dbReference type="Gene3D" id="3.30.420.10">
    <property type="entry name" value="Ribonuclease H-like superfamily/Ribonuclease H"/>
    <property type="match status" value="1"/>
</dbReference>
<dbReference type="GO" id="GO:0003676">
    <property type="term" value="F:nucleic acid binding"/>
    <property type="evidence" value="ECO:0007669"/>
    <property type="project" value="InterPro"/>
</dbReference>
<dbReference type="PANTHER" id="PTHR37984:SF5">
    <property type="entry name" value="PROTEIN NYNRIN-LIKE"/>
    <property type="match status" value="1"/>
</dbReference>
<dbReference type="OrthoDB" id="5865975at2759"/>
<dbReference type="Gene3D" id="1.10.340.70">
    <property type="match status" value="1"/>
</dbReference>
<comment type="caution">
    <text evidence="3">The sequence shown here is derived from an EMBL/GenBank/DDBJ whole genome shotgun (WGS) entry which is preliminary data.</text>
</comment>
<keyword evidence="4" id="KW-1185">Reference proteome</keyword>
<proteinExistence type="predicted"/>
<protein>
    <recommendedName>
        <fullName evidence="1">RNA-directed DNA polymerase</fullName>
        <ecNumber evidence="1">2.7.7.49</ecNumber>
    </recommendedName>
</protein>
<dbReference type="Proteomes" id="UP000494206">
    <property type="component" value="Unassembled WGS sequence"/>
</dbReference>
<feature type="domain" description="Integrase catalytic" evidence="2">
    <location>
        <begin position="271"/>
        <end position="402"/>
    </location>
</feature>
<dbReference type="AlphaFoldDB" id="A0A8S1FC77"/>